<dbReference type="Proteomes" id="UP001055879">
    <property type="component" value="Linkage Group LG02"/>
</dbReference>
<organism evidence="1 2">
    <name type="scientific">Arctium lappa</name>
    <name type="common">Greater burdock</name>
    <name type="synonym">Lappa major</name>
    <dbReference type="NCBI Taxonomy" id="4217"/>
    <lineage>
        <taxon>Eukaryota</taxon>
        <taxon>Viridiplantae</taxon>
        <taxon>Streptophyta</taxon>
        <taxon>Embryophyta</taxon>
        <taxon>Tracheophyta</taxon>
        <taxon>Spermatophyta</taxon>
        <taxon>Magnoliopsida</taxon>
        <taxon>eudicotyledons</taxon>
        <taxon>Gunneridae</taxon>
        <taxon>Pentapetalae</taxon>
        <taxon>asterids</taxon>
        <taxon>campanulids</taxon>
        <taxon>Asterales</taxon>
        <taxon>Asteraceae</taxon>
        <taxon>Carduoideae</taxon>
        <taxon>Cardueae</taxon>
        <taxon>Arctiinae</taxon>
        <taxon>Arctium</taxon>
    </lineage>
</organism>
<comment type="caution">
    <text evidence="1">The sequence shown here is derived from an EMBL/GenBank/DDBJ whole genome shotgun (WGS) entry which is preliminary data.</text>
</comment>
<dbReference type="EMBL" id="CM042048">
    <property type="protein sequence ID" value="KAI3758142.1"/>
    <property type="molecule type" value="Genomic_DNA"/>
</dbReference>
<accession>A0ACB9EI54</accession>
<evidence type="ECO:0000313" key="2">
    <source>
        <dbReference type="Proteomes" id="UP001055879"/>
    </source>
</evidence>
<reference evidence="2" key="1">
    <citation type="journal article" date="2022" name="Mol. Ecol. Resour.">
        <title>The genomes of chicory, endive, great burdock and yacon provide insights into Asteraceae palaeo-polyploidization history and plant inulin production.</title>
        <authorList>
            <person name="Fan W."/>
            <person name="Wang S."/>
            <person name="Wang H."/>
            <person name="Wang A."/>
            <person name="Jiang F."/>
            <person name="Liu H."/>
            <person name="Zhao H."/>
            <person name="Xu D."/>
            <person name="Zhang Y."/>
        </authorList>
    </citation>
    <scope>NUCLEOTIDE SEQUENCE [LARGE SCALE GENOMIC DNA]</scope>
    <source>
        <strain evidence="2">cv. Niubang</strain>
    </source>
</reference>
<proteinExistence type="predicted"/>
<reference evidence="1 2" key="2">
    <citation type="journal article" date="2022" name="Mol. Ecol. Resour.">
        <title>The genomes of chicory, endive, great burdock and yacon provide insights into Asteraceae paleo-polyploidization history and plant inulin production.</title>
        <authorList>
            <person name="Fan W."/>
            <person name="Wang S."/>
            <person name="Wang H."/>
            <person name="Wang A."/>
            <person name="Jiang F."/>
            <person name="Liu H."/>
            <person name="Zhao H."/>
            <person name="Xu D."/>
            <person name="Zhang Y."/>
        </authorList>
    </citation>
    <scope>NUCLEOTIDE SEQUENCE [LARGE SCALE GENOMIC DNA]</scope>
    <source>
        <strain evidence="2">cv. Niubang</strain>
    </source>
</reference>
<sequence>MEEIRARDTLGDSALGTIAGHNRQQSGARGTVWAIVPWRKCLGHNRRAQSPAASGCFSSKPKWFLEDFGLRIQVVFKRARWVKSRFSLNLASLRLGIVSLMGFLDNSPVLVARLRALLGPYAYYLDYLMHWES</sequence>
<gene>
    <name evidence="1" type="ORF">L6452_05694</name>
</gene>
<protein>
    <submittedName>
        <fullName evidence="1">Uncharacterized protein</fullName>
    </submittedName>
</protein>
<name>A0ACB9EI54_ARCLA</name>
<keyword evidence="2" id="KW-1185">Reference proteome</keyword>
<evidence type="ECO:0000313" key="1">
    <source>
        <dbReference type="EMBL" id="KAI3758142.1"/>
    </source>
</evidence>